<evidence type="ECO:0000313" key="5">
    <source>
        <dbReference type="Proteomes" id="UP001083770"/>
    </source>
</evidence>
<organism evidence="4 5">
    <name type="scientific">Henriciella marina</name>
    <dbReference type="NCBI Taxonomy" id="453851"/>
    <lineage>
        <taxon>Bacteria</taxon>
        <taxon>Pseudomonadati</taxon>
        <taxon>Pseudomonadota</taxon>
        <taxon>Alphaproteobacteria</taxon>
        <taxon>Hyphomonadales</taxon>
        <taxon>Hyphomonadaceae</taxon>
        <taxon>Henriciella</taxon>
    </lineage>
</organism>
<dbReference type="PROSITE" id="PS00166">
    <property type="entry name" value="ENOYL_COA_HYDRATASE"/>
    <property type="match status" value="1"/>
</dbReference>
<name>A0ABT4LU39_9PROT</name>
<comment type="similarity">
    <text evidence="1 3">Belongs to the enoyl-CoA hydratase/isomerase family.</text>
</comment>
<dbReference type="RefSeq" id="WP_269401998.1">
    <property type="nucleotide sequence ID" value="NZ_JAPWGW010000002.1"/>
</dbReference>
<keyword evidence="2" id="KW-0456">Lyase</keyword>
<dbReference type="Proteomes" id="UP001083770">
    <property type="component" value="Unassembled WGS sequence"/>
</dbReference>
<sequence>MSTPEKRPVFLAGSGSVAEIVINAPSRRNALSMSMWAALPVLVRTVDADSAAKALIIHGGDVGHFAAGVDISEFETIYSDEASTRETTAIICEAMTAIEKCSKPVIAAIDGSCFGAGVALAVACDIRIASANAAFGLPPAKLGIVYPPADLRRLVKLVGPSNAKHMLFSARRFSSAQALTLGLVNEIAGEGGALEAARQTVQDIAANSSWSVKALKKMVSEIASNASDDELLEYMVEGAAGADFREGYSAFLEKRTAEFPSG</sequence>
<reference evidence="4" key="1">
    <citation type="submission" date="2022-12" db="EMBL/GenBank/DDBJ databases">
        <title>Bacterial isolates from different developmental stages of Nematostella vectensis.</title>
        <authorList>
            <person name="Fraune S."/>
        </authorList>
    </citation>
    <scope>NUCLEOTIDE SEQUENCE</scope>
    <source>
        <strain evidence="4">G21632-S1</strain>
    </source>
</reference>
<gene>
    <name evidence="4" type="ORF">O4G74_07390</name>
</gene>
<keyword evidence="5" id="KW-1185">Reference proteome</keyword>
<dbReference type="InterPro" id="IPR014748">
    <property type="entry name" value="Enoyl-CoA_hydra_C"/>
</dbReference>
<dbReference type="CDD" id="cd06558">
    <property type="entry name" value="crotonase-like"/>
    <property type="match status" value="1"/>
</dbReference>
<evidence type="ECO:0000256" key="2">
    <source>
        <dbReference type="ARBA" id="ARBA00023239"/>
    </source>
</evidence>
<protein>
    <submittedName>
        <fullName evidence="4">Enoyl-CoA hydratase-related protein</fullName>
    </submittedName>
</protein>
<dbReference type="Gene3D" id="1.10.12.10">
    <property type="entry name" value="Lyase 2-enoyl-coa Hydratase, Chain A, domain 2"/>
    <property type="match status" value="1"/>
</dbReference>
<evidence type="ECO:0000313" key="4">
    <source>
        <dbReference type="EMBL" id="MCZ4297877.1"/>
    </source>
</evidence>
<dbReference type="InterPro" id="IPR001753">
    <property type="entry name" value="Enoyl-CoA_hydra/iso"/>
</dbReference>
<dbReference type="Pfam" id="PF00378">
    <property type="entry name" value="ECH_1"/>
    <property type="match status" value="1"/>
</dbReference>
<evidence type="ECO:0000256" key="3">
    <source>
        <dbReference type="RuleBase" id="RU003707"/>
    </source>
</evidence>
<dbReference type="InterPro" id="IPR029045">
    <property type="entry name" value="ClpP/crotonase-like_dom_sf"/>
</dbReference>
<dbReference type="Gene3D" id="3.90.226.10">
    <property type="entry name" value="2-enoyl-CoA Hydratase, Chain A, domain 1"/>
    <property type="match status" value="1"/>
</dbReference>
<dbReference type="PANTHER" id="PTHR11941">
    <property type="entry name" value="ENOYL-COA HYDRATASE-RELATED"/>
    <property type="match status" value="1"/>
</dbReference>
<dbReference type="PANTHER" id="PTHR11941:SF54">
    <property type="entry name" value="ENOYL-COA HYDRATASE, MITOCHONDRIAL"/>
    <property type="match status" value="1"/>
</dbReference>
<comment type="caution">
    <text evidence="4">The sequence shown here is derived from an EMBL/GenBank/DDBJ whole genome shotgun (WGS) entry which is preliminary data.</text>
</comment>
<dbReference type="EMBL" id="JAPWGW010000002">
    <property type="protein sequence ID" value="MCZ4297877.1"/>
    <property type="molecule type" value="Genomic_DNA"/>
</dbReference>
<dbReference type="InterPro" id="IPR018376">
    <property type="entry name" value="Enoyl-CoA_hyd/isom_CS"/>
</dbReference>
<dbReference type="SUPFAM" id="SSF52096">
    <property type="entry name" value="ClpP/crotonase"/>
    <property type="match status" value="1"/>
</dbReference>
<accession>A0ABT4LU39</accession>
<proteinExistence type="inferred from homology"/>
<evidence type="ECO:0000256" key="1">
    <source>
        <dbReference type="ARBA" id="ARBA00005254"/>
    </source>
</evidence>